<evidence type="ECO:0000256" key="3">
    <source>
        <dbReference type="ARBA" id="ARBA00022603"/>
    </source>
</evidence>
<dbReference type="SUPFAM" id="SSF53335">
    <property type="entry name" value="S-adenosyl-L-methionine-dependent methyltransferases"/>
    <property type="match status" value="1"/>
</dbReference>
<dbReference type="InterPro" id="IPR029063">
    <property type="entry name" value="SAM-dependent_MTases_sf"/>
</dbReference>
<dbReference type="EC" id="2.1.1.320" evidence="9"/>
<name>A0A1B6F0E7_9HEMI</name>
<evidence type="ECO:0000256" key="8">
    <source>
        <dbReference type="ARBA" id="ARBA00054758"/>
    </source>
</evidence>
<keyword evidence="4 9" id="KW-0808">Transferase</keyword>
<dbReference type="GO" id="GO:0032259">
    <property type="term" value="P:methylation"/>
    <property type="evidence" value="ECO:0007669"/>
    <property type="project" value="UniProtKB-KW"/>
</dbReference>
<comment type="catalytic activity">
    <reaction evidence="7 9">
        <text>L-arginyl-[protein] + 2 S-adenosyl-L-methionine = N(omega),N(omega)'-dimethyl-L-arginyl-[protein] + 2 S-adenosyl-L-homocysteine + 2 H(+)</text>
        <dbReference type="Rhea" id="RHEA:48108"/>
        <dbReference type="Rhea" id="RHEA-COMP:10532"/>
        <dbReference type="Rhea" id="RHEA-COMP:11992"/>
        <dbReference type="ChEBI" id="CHEBI:15378"/>
        <dbReference type="ChEBI" id="CHEBI:29965"/>
        <dbReference type="ChEBI" id="CHEBI:57856"/>
        <dbReference type="ChEBI" id="CHEBI:59789"/>
        <dbReference type="ChEBI" id="CHEBI:88221"/>
        <dbReference type="EC" id="2.1.1.320"/>
    </reaction>
</comment>
<dbReference type="EMBL" id="GECZ01026436">
    <property type="protein sequence ID" value="JAS43333.1"/>
    <property type="molecule type" value="Transcribed_RNA"/>
</dbReference>
<dbReference type="GO" id="GO:0032981">
    <property type="term" value="P:mitochondrial respiratory chain complex I assembly"/>
    <property type="evidence" value="ECO:0007669"/>
    <property type="project" value="TreeGrafter"/>
</dbReference>
<sequence>MGLPRKLLSFSFKLWNLQECSVNRSSRCFCSVSKCENIGPELNNSKVSKFLIDKIRTSGPITVADYMKIVLTNPVSGYYMHRDVFGTEGDFITSPEISQLFGEMIALWFINEWNRIGSPKPMQLVEFGPGRGTMIADILRVFSKLNLTNEISCHLIEVSSELSRLQAMTLCPETKVQDNPSSTYKSGMSKFGIPISWYRSLEDVPRHFSCVVAHEFFDALPIHKFQKTDNGWREILIDIDENNPNQFRYIISRMPTPASTVFVKKGELRDHVEICPQAGVIAQQLAQRLEEDGGIALIADYGHSGEKTDTFRAFKKHVLHDPLIAPGSSDLTADVDFRFLKDAVSDKLVSYGPVTQREFLLRMHVEKRLEMLLNSCQSEDEKNSLKSGFHMMTDEDKMGQCFKFLALYPLVLKDYLTKRPPPGFV</sequence>
<reference evidence="10" key="1">
    <citation type="submission" date="2015-11" db="EMBL/GenBank/DDBJ databases">
        <title>De novo transcriptome assembly of four potential Pierce s Disease insect vectors from Arizona vineyards.</title>
        <authorList>
            <person name="Tassone E.E."/>
        </authorList>
    </citation>
    <scope>NUCLEOTIDE SEQUENCE</scope>
</reference>
<accession>A0A1B6F0E7</accession>
<evidence type="ECO:0000256" key="6">
    <source>
        <dbReference type="ARBA" id="ARBA00023128"/>
    </source>
</evidence>
<evidence type="ECO:0000256" key="9">
    <source>
        <dbReference type="RuleBase" id="RU364114"/>
    </source>
</evidence>
<dbReference type="AlphaFoldDB" id="A0A1B6F0E7"/>
<dbReference type="GO" id="GO:0035243">
    <property type="term" value="F:protein-arginine omega-N symmetric methyltransferase activity"/>
    <property type="evidence" value="ECO:0007669"/>
    <property type="project" value="UniProtKB-EC"/>
</dbReference>
<evidence type="ECO:0000313" key="10">
    <source>
        <dbReference type="EMBL" id="JAS43333.1"/>
    </source>
</evidence>
<dbReference type="PANTHER" id="PTHR12049:SF7">
    <property type="entry name" value="PROTEIN ARGININE METHYLTRANSFERASE NDUFAF7, MITOCHONDRIAL"/>
    <property type="match status" value="1"/>
</dbReference>
<dbReference type="Gene3D" id="3.40.50.12710">
    <property type="match status" value="1"/>
</dbReference>
<evidence type="ECO:0000256" key="7">
    <source>
        <dbReference type="ARBA" id="ARBA00048612"/>
    </source>
</evidence>
<keyword evidence="5" id="KW-0809">Transit peptide</keyword>
<dbReference type="Pfam" id="PF02636">
    <property type="entry name" value="Methyltransf_28"/>
    <property type="match status" value="1"/>
</dbReference>
<keyword evidence="6 9" id="KW-0496">Mitochondrion</keyword>
<comment type="function">
    <text evidence="8">Arginine methyltransferase involved in the assembly or stability of mitochondrial NADH:ubiquinone oxidoreductase complex (complex I). Acts by mediating symmetric dimethylation of 'Arg-118' of NDUFS2 after it assembles into the complex I, stabilizing the early intermediate complex.</text>
</comment>
<dbReference type="FunFam" id="3.40.50.12710:FF:000001">
    <property type="entry name" value="Protein arginine methyltransferase NDUFAF7"/>
    <property type="match status" value="1"/>
</dbReference>
<protein>
    <recommendedName>
        <fullName evidence="9">Protein arginine methyltransferase NDUFAF7</fullName>
        <ecNumber evidence="9">2.1.1.320</ecNumber>
    </recommendedName>
</protein>
<dbReference type="PANTHER" id="PTHR12049">
    <property type="entry name" value="PROTEIN ARGININE METHYLTRANSFERASE NDUFAF7, MITOCHONDRIAL"/>
    <property type="match status" value="1"/>
</dbReference>
<comment type="subcellular location">
    <subcellularLocation>
        <location evidence="1 9">Mitochondrion</location>
    </subcellularLocation>
</comment>
<evidence type="ECO:0000256" key="1">
    <source>
        <dbReference type="ARBA" id="ARBA00004173"/>
    </source>
</evidence>
<dbReference type="InterPro" id="IPR038375">
    <property type="entry name" value="NDUFAF7_sf"/>
</dbReference>
<evidence type="ECO:0000256" key="4">
    <source>
        <dbReference type="ARBA" id="ARBA00022679"/>
    </source>
</evidence>
<dbReference type="GO" id="GO:0005739">
    <property type="term" value="C:mitochondrion"/>
    <property type="evidence" value="ECO:0007669"/>
    <property type="project" value="UniProtKB-SubCell"/>
</dbReference>
<gene>
    <name evidence="10" type="ORF">g.15262</name>
</gene>
<comment type="similarity">
    <text evidence="2 9">Belongs to the NDUFAF7 family.</text>
</comment>
<proteinExistence type="inferred from homology"/>
<keyword evidence="3 9" id="KW-0489">Methyltransferase</keyword>
<dbReference type="InterPro" id="IPR003788">
    <property type="entry name" value="NDUFAF7"/>
</dbReference>
<organism evidence="10">
    <name type="scientific">Cuerna arida</name>
    <dbReference type="NCBI Taxonomy" id="1464854"/>
    <lineage>
        <taxon>Eukaryota</taxon>
        <taxon>Metazoa</taxon>
        <taxon>Ecdysozoa</taxon>
        <taxon>Arthropoda</taxon>
        <taxon>Hexapoda</taxon>
        <taxon>Insecta</taxon>
        <taxon>Pterygota</taxon>
        <taxon>Neoptera</taxon>
        <taxon>Paraneoptera</taxon>
        <taxon>Hemiptera</taxon>
        <taxon>Auchenorrhyncha</taxon>
        <taxon>Membracoidea</taxon>
        <taxon>Cicadellidae</taxon>
        <taxon>Cicadellinae</taxon>
        <taxon>Proconiini</taxon>
        <taxon>Cuerna</taxon>
    </lineage>
</organism>
<evidence type="ECO:0000256" key="2">
    <source>
        <dbReference type="ARBA" id="ARBA00005891"/>
    </source>
</evidence>
<evidence type="ECO:0000256" key="5">
    <source>
        <dbReference type="ARBA" id="ARBA00022946"/>
    </source>
</evidence>